<protein>
    <submittedName>
        <fullName evidence="1">Uncharacterized protein</fullName>
    </submittedName>
</protein>
<dbReference type="Proteomes" id="UP001204953">
    <property type="component" value="Unassembled WGS sequence"/>
</dbReference>
<dbReference type="AlphaFoldDB" id="A0AAE3GSL5"/>
<organism evidence="1 2">
    <name type="scientific">Limnofasciculus baicalensis BBK-W-15</name>
    <dbReference type="NCBI Taxonomy" id="2699891"/>
    <lineage>
        <taxon>Bacteria</taxon>
        <taxon>Bacillati</taxon>
        <taxon>Cyanobacteriota</taxon>
        <taxon>Cyanophyceae</taxon>
        <taxon>Coleofasciculales</taxon>
        <taxon>Coleofasciculaceae</taxon>
        <taxon>Limnofasciculus</taxon>
        <taxon>Limnofasciculus baicalensis</taxon>
    </lineage>
</organism>
<comment type="caution">
    <text evidence="1">The sequence shown here is derived from an EMBL/GenBank/DDBJ whole genome shotgun (WGS) entry which is preliminary data.</text>
</comment>
<reference evidence="1" key="1">
    <citation type="submission" date="2022-06" db="EMBL/GenBank/DDBJ databases">
        <title>New cyanobacteria of genus Symplocastrum in benthos of Lake Baikal.</title>
        <authorList>
            <person name="Sorokovikova E."/>
            <person name="Tikhonova I."/>
            <person name="Krasnopeev A."/>
            <person name="Evseev P."/>
            <person name="Gladkikh A."/>
            <person name="Belykh O."/>
        </authorList>
    </citation>
    <scope>NUCLEOTIDE SEQUENCE</scope>
    <source>
        <strain evidence="1">BBK-W-15</strain>
    </source>
</reference>
<proteinExistence type="predicted"/>
<sequence>MLTHHRLPVCLSVISTDLPVWFTVQNDATLYHKGQNRFHLLLREPALQGWENEPLTTEAPKPLQRGEHRLLWLEISPYRVNMTMQGNENLSYRHFWEQGVFGMSRYWLQGDHNKGHQSLQLRNYTRFLKLEGRSFPERLELDYELWSDKVQLGRYLLTLQIYQS</sequence>
<evidence type="ECO:0000313" key="1">
    <source>
        <dbReference type="EMBL" id="MCP2729955.1"/>
    </source>
</evidence>
<gene>
    <name evidence="1" type="ORF">NJ959_16095</name>
</gene>
<dbReference type="EMBL" id="JAMZMM010000157">
    <property type="protein sequence ID" value="MCP2729955.1"/>
    <property type="molecule type" value="Genomic_DNA"/>
</dbReference>
<accession>A0AAE3GSL5</accession>
<keyword evidence="2" id="KW-1185">Reference proteome</keyword>
<dbReference type="RefSeq" id="WP_254012727.1">
    <property type="nucleotide sequence ID" value="NZ_JAMZMM010000157.1"/>
</dbReference>
<name>A0AAE3GSL5_9CYAN</name>
<evidence type="ECO:0000313" key="2">
    <source>
        <dbReference type="Proteomes" id="UP001204953"/>
    </source>
</evidence>